<reference evidence="1" key="1">
    <citation type="submission" date="2014-11" db="EMBL/GenBank/DDBJ databases">
        <authorList>
            <person name="Amaro Gonzalez C."/>
        </authorList>
    </citation>
    <scope>NUCLEOTIDE SEQUENCE</scope>
</reference>
<evidence type="ECO:0000313" key="1">
    <source>
        <dbReference type="EMBL" id="JAH33236.1"/>
    </source>
</evidence>
<name>A0A0E9RVT7_ANGAN</name>
<reference evidence="1" key="2">
    <citation type="journal article" date="2015" name="Fish Shellfish Immunol.">
        <title>Early steps in the European eel (Anguilla anguilla)-Vibrio vulnificus interaction in the gills: Role of the RtxA13 toxin.</title>
        <authorList>
            <person name="Callol A."/>
            <person name="Pajuelo D."/>
            <person name="Ebbesson L."/>
            <person name="Teles M."/>
            <person name="MacKenzie S."/>
            <person name="Amaro C."/>
        </authorList>
    </citation>
    <scope>NUCLEOTIDE SEQUENCE</scope>
</reference>
<dbReference type="AlphaFoldDB" id="A0A0E9RVT7"/>
<organism evidence="1">
    <name type="scientific">Anguilla anguilla</name>
    <name type="common">European freshwater eel</name>
    <name type="synonym">Muraena anguilla</name>
    <dbReference type="NCBI Taxonomy" id="7936"/>
    <lineage>
        <taxon>Eukaryota</taxon>
        <taxon>Metazoa</taxon>
        <taxon>Chordata</taxon>
        <taxon>Craniata</taxon>
        <taxon>Vertebrata</taxon>
        <taxon>Euteleostomi</taxon>
        <taxon>Actinopterygii</taxon>
        <taxon>Neopterygii</taxon>
        <taxon>Teleostei</taxon>
        <taxon>Anguilliformes</taxon>
        <taxon>Anguillidae</taxon>
        <taxon>Anguilla</taxon>
    </lineage>
</organism>
<proteinExistence type="predicted"/>
<dbReference type="EMBL" id="GBXM01075341">
    <property type="protein sequence ID" value="JAH33236.1"/>
    <property type="molecule type" value="Transcribed_RNA"/>
</dbReference>
<accession>A0A0E9RVT7</accession>
<protein>
    <submittedName>
        <fullName evidence="1">Uncharacterized protein</fullName>
    </submittedName>
</protein>
<sequence length="32" mass="3668">MFIISVRASLWNAASLECRAFENLNFAPVHLF</sequence>